<dbReference type="Gene3D" id="3.20.10.10">
    <property type="entry name" value="D-amino Acid Aminotransferase, subunit A, domain 2"/>
    <property type="match status" value="1"/>
</dbReference>
<dbReference type="Proteomes" id="UP000642809">
    <property type="component" value="Unassembled WGS sequence"/>
</dbReference>
<name>A0A8J3CY93_9BACT</name>
<dbReference type="AlphaFoldDB" id="A0A8J3CY93"/>
<gene>
    <name evidence="9" type="primary">pabC</name>
    <name evidence="9" type="ORF">GCM10008106_17500</name>
</gene>
<dbReference type="PANTHER" id="PTHR42743:SF11">
    <property type="entry name" value="AMINODEOXYCHORISMATE LYASE"/>
    <property type="match status" value="1"/>
</dbReference>
<dbReference type="InterPro" id="IPR043132">
    <property type="entry name" value="BCAT-like_C"/>
</dbReference>
<keyword evidence="9" id="KW-0456">Lyase</keyword>
<evidence type="ECO:0000256" key="7">
    <source>
        <dbReference type="ARBA" id="ARBA00048798"/>
    </source>
</evidence>
<dbReference type="SUPFAM" id="SSF56752">
    <property type="entry name" value="D-aminoacid aminotransferase-like PLP-dependent enzymes"/>
    <property type="match status" value="1"/>
</dbReference>
<dbReference type="EC" id="2.6.1.42" evidence="5"/>
<reference evidence="9" key="2">
    <citation type="submission" date="2020-09" db="EMBL/GenBank/DDBJ databases">
        <authorList>
            <person name="Sun Q."/>
            <person name="Kim S."/>
        </authorList>
    </citation>
    <scope>NUCLEOTIDE SEQUENCE</scope>
    <source>
        <strain evidence="9">KCTC 23224</strain>
    </source>
</reference>
<comment type="similarity">
    <text evidence="4">Belongs to the class-IV pyridoxal-phosphate-dependent aminotransferase family.</text>
</comment>
<proteinExistence type="inferred from homology"/>
<dbReference type="RefSeq" id="WP_189580870.1">
    <property type="nucleotide sequence ID" value="NZ_BMYF01000009.1"/>
</dbReference>
<evidence type="ECO:0000256" key="2">
    <source>
        <dbReference type="ARBA" id="ARBA00004931"/>
    </source>
</evidence>
<evidence type="ECO:0000256" key="3">
    <source>
        <dbReference type="ARBA" id="ARBA00005072"/>
    </source>
</evidence>
<dbReference type="InterPro" id="IPR001544">
    <property type="entry name" value="Aminotrans_IV"/>
</dbReference>
<evidence type="ECO:0000256" key="4">
    <source>
        <dbReference type="ARBA" id="ARBA00009320"/>
    </source>
</evidence>
<evidence type="ECO:0000256" key="6">
    <source>
        <dbReference type="ARBA" id="ARBA00048212"/>
    </source>
</evidence>
<accession>A0A8J3CY93</accession>
<dbReference type="InterPro" id="IPR043131">
    <property type="entry name" value="BCAT-like_N"/>
</dbReference>
<dbReference type="CDD" id="cd00449">
    <property type="entry name" value="PLPDE_IV"/>
    <property type="match status" value="1"/>
</dbReference>
<evidence type="ECO:0000313" key="9">
    <source>
        <dbReference type="EMBL" id="GHB36714.1"/>
    </source>
</evidence>
<dbReference type="Pfam" id="PF01063">
    <property type="entry name" value="Aminotran_4"/>
    <property type="match status" value="1"/>
</dbReference>
<evidence type="ECO:0000313" key="10">
    <source>
        <dbReference type="Proteomes" id="UP000642809"/>
    </source>
</evidence>
<comment type="pathway">
    <text evidence="2">Amino-acid biosynthesis; L-valine biosynthesis; L-valine from pyruvate: step 4/4.</text>
</comment>
<evidence type="ECO:0000256" key="1">
    <source>
        <dbReference type="ARBA" id="ARBA00004824"/>
    </source>
</evidence>
<comment type="caution">
    <text evidence="9">The sequence shown here is derived from an EMBL/GenBank/DDBJ whole genome shotgun (WGS) entry which is preliminary data.</text>
</comment>
<dbReference type="GO" id="GO:0016829">
    <property type="term" value="F:lyase activity"/>
    <property type="evidence" value="ECO:0007669"/>
    <property type="project" value="UniProtKB-KW"/>
</dbReference>
<dbReference type="GO" id="GO:0046394">
    <property type="term" value="P:carboxylic acid biosynthetic process"/>
    <property type="evidence" value="ECO:0007669"/>
    <property type="project" value="UniProtKB-ARBA"/>
</dbReference>
<evidence type="ECO:0000256" key="5">
    <source>
        <dbReference type="ARBA" id="ARBA00013053"/>
    </source>
</evidence>
<organism evidence="9 10">
    <name type="scientific">Mongoliitalea lutea</name>
    <dbReference type="NCBI Taxonomy" id="849756"/>
    <lineage>
        <taxon>Bacteria</taxon>
        <taxon>Pseudomonadati</taxon>
        <taxon>Bacteroidota</taxon>
        <taxon>Cytophagia</taxon>
        <taxon>Cytophagales</taxon>
        <taxon>Cyclobacteriaceae</taxon>
        <taxon>Mongoliitalea</taxon>
    </lineage>
</organism>
<sequence length="272" mass="30677">MHDFNTLFLQKEIHGNWSKAEDLVHNRAFLFGDGLFETMVFSKGELKDFYLHQQRLFRGMDLLGLSKNTISPEDDLNQLIRKHVPDRETARIRWNVFRSGMGKYSPESSEATETLQIQALILAPAVKKSAKISQEHCLYPHPWANCKTSNALVYVLANKERIAHLQDEIILLDHLGNISEAGAANIFWKKGGVYFTPSLQTNCIAGIGRAKILAALTEQGLDVQEGEFPVSELLAADKIFVSNVTGISYLAEVEGKYFDTQLEVHLEKLFQL</sequence>
<evidence type="ECO:0000256" key="8">
    <source>
        <dbReference type="ARBA" id="ARBA00049229"/>
    </source>
</evidence>
<keyword evidence="10" id="KW-1185">Reference proteome</keyword>
<comment type="pathway">
    <text evidence="3">Amino-acid biosynthesis; L-leucine biosynthesis; L-leucine from 3-methyl-2-oxobutanoate: step 4/4.</text>
</comment>
<comment type="catalytic activity">
    <reaction evidence="6">
        <text>L-valine + 2-oxoglutarate = 3-methyl-2-oxobutanoate + L-glutamate</text>
        <dbReference type="Rhea" id="RHEA:24813"/>
        <dbReference type="ChEBI" id="CHEBI:11851"/>
        <dbReference type="ChEBI" id="CHEBI:16810"/>
        <dbReference type="ChEBI" id="CHEBI:29985"/>
        <dbReference type="ChEBI" id="CHEBI:57762"/>
        <dbReference type="EC" id="2.6.1.42"/>
    </reaction>
</comment>
<dbReference type="InterPro" id="IPR050571">
    <property type="entry name" value="Class-IV_PLP-Dep_Aminotrnsfr"/>
</dbReference>
<comment type="catalytic activity">
    <reaction evidence="8">
        <text>L-leucine + 2-oxoglutarate = 4-methyl-2-oxopentanoate + L-glutamate</text>
        <dbReference type="Rhea" id="RHEA:18321"/>
        <dbReference type="ChEBI" id="CHEBI:16810"/>
        <dbReference type="ChEBI" id="CHEBI:17865"/>
        <dbReference type="ChEBI" id="CHEBI:29985"/>
        <dbReference type="ChEBI" id="CHEBI:57427"/>
        <dbReference type="EC" id="2.6.1.42"/>
    </reaction>
</comment>
<dbReference type="GO" id="GO:0004084">
    <property type="term" value="F:branched-chain-amino-acid transaminase activity"/>
    <property type="evidence" value="ECO:0007669"/>
    <property type="project" value="UniProtKB-EC"/>
</dbReference>
<protein>
    <recommendedName>
        <fullName evidence="5">branched-chain-amino-acid transaminase</fullName>
        <ecNumber evidence="5">2.6.1.42</ecNumber>
    </recommendedName>
</protein>
<reference evidence="9" key="1">
    <citation type="journal article" date="2014" name="Int. J. Syst. Evol. Microbiol.">
        <title>Complete genome sequence of Corynebacterium casei LMG S-19264T (=DSM 44701T), isolated from a smear-ripened cheese.</title>
        <authorList>
            <consortium name="US DOE Joint Genome Institute (JGI-PGF)"/>
            <person name="Walter F."/>
            <person name="Albersmeier A."/>
            <person name="Kalinowski J."/>
            <person name="Ruckert C."/>
        </authorList>
    </citation>
    <scope>NUCLEOTIDE SEQUENCE</scope>
    <source>
        <strain evidence="9">KCTC 23224</strain>
    </source>
</reference>
<dbReference type="InterPro" id="IPR036038">
    <property type="entry name" value="Aminotransferase-like"/>
</dbReference>
<dbReference type="Gene3D" id="3.30.470.10">
    <property type="match status" value="1"/>
</dbReference>
<comment type="pathway">
    <text evidence="1">Amino-acid biosynthesis; L-isoleucine biosynthesis; L-isoleucine from 2-oxobutanoate: step 4/4.</text>
</comment>
<comment type="catalytic activity">
    <reaction evidence="7">
        <text>L-isoleucine + 2-oxoglutarate = (S)-3-methyl-2-oxopentanoate + L-glutamate</text>
        <dbReference type="Rhea" id="RHEA:24801"/>
        <dbReference type="ChEBI" id="CHEBI:16810"/>
        <dbReference type="ChEBI" id="CHEBI:29985"/>
        <dbReference type="ChEBI" id="CHEBI:35146"/>
        <dbReference type="ChEBI" id="CHEBI:58045"/>
        <dbReference type="EC" id="2.6.1.42"/>
    </reaction>
</comment>
<dbReference type="PANTHER" id="PTHR42743">
    <property type="entry name" value="AMINO-ACID AMINOTRANSFERASE"/>
    <property type="match status" value="1"/>
</dbReference>
<dbReference type="EMBL" id="BMYF01000009">
    <property type="protein sequence ID" value="GHB36714.1"/>
    <property type="molecule type" value="Genomic_DNA"/>
</dbReference>